<reference evidence="5 6" key="1">
    <citation type="journal article" date="2010" name="Stand. Genomic Sci.">
        <title>Complete genome sequence of Haliangium ochraceum type strain (SMP-2).</title>
        <authorList>
            <consortium name="US DOE Joint Genome Institute (JGI-PGF)"/>
            <person name="Ivanova N."/>
            <person name="Daum C."/>
            <person name="Lang E."/>
            <person name="Abt B."/>
            <person name="Kopitz M."/>
            <person name="Saunders E."/>
            <person name="Lapidus A."/>
            <person name="Lucas S."/>
            <person name="Glavina Del Rio T."/>
            <person name="Nolan M."/>
            <person name="Tice H."/>
            <person name="Copeland A."/>
            <person name="Cheng J.F."/>
            <person name="Chen F."/>
            <person name="Bruce D."/>
            <person name="Goodwin L."/>
            <person name="Pitluck S."/>
            <person name="Mavromatis K."/>
            <person name="Pati A."/>
            <person name="Mikhailova N."/>
            <person name="Chen A."/>
            <person name="Palaniappan K."/>
            <person name="Land M."/>
            <person name="Hauser L."/>
            <person name="Chang Y.J."/>
            <person name="Jeffries C.D."/>
            <person name="Detter J.C."/>
            <person name="Brettin T."/>
            <person name="Rohde M."/>
            <person name="Goker M."/>
            <person name="Bristow J."/>
            <person name="Markowitz V."/>
            <person name="Eisen J.A."/>
            <person name="Hugenholtz P."/>
            <person name="Kyrpides N.C."/>
            <person name="Klenk H.P."/>
        </authorList>
    </citation>
    <scope>NUCLEOTIDE SEQUENCE [LARGE SCALE GENOMIC DNA]</scope>
    <source>
        <strain evidence="6">DSM 14365 / CIP 107738 / JCM 11303 / AJ 13395 / SMP-2</strain>
    </source>
</reference>
<evidence type="ECO:0000256" key="2">
    <source>
        <dbReference type="ARBA" id="ARBA00023125"/>
    </source>
</evidence>
<dbReference type="SMART" id="SM00342">
    <property type="entry name" value="HTH_ARAC"/>
    <property type="match status" value="1"/>
</dbReference>
<dbReference type="Pfam" id="PF12833">
    <property type="entry name" value="HTH_18"/>
    <property type="match status" value="1"/>
</dbReference>
<feature type="domain" description="HTH araC/xylS-type" evidence="4">
    <location>
        <begin position="264"/>
        <end position="361"/>
    </location>
</feature>
<evidence type="ECO:0000256" key="1">
    <source>
        <dbReference type="ARBA" id="ARBA00023015"/>
    </source>
</evidence>
<dbReference type="Pfam" id="PF12625">
    <property type="entry name" value="Arabinose_bd"/>
    <property type="match status" value="1"/>
</dbReference>
<dbReference type="EMBL" id="CP001804">
    <property type="protein sequence ID" value="ACY14416.1"/>
    <property type="molecule type" value="Genomic_DNA"/>
</dbReference>
<keyword evidence="3" id="KW-0804">Transcription</keyword>
<keyword evidence="2" id="KW-0238">DNA-binding</keyword>
<dbReference type="Proteomes" id="UP000001880">
    <property type="component" value="Chromosome"/>
</dbReference>
<dbReference type="InterPro" id="IPR018060">
    <property type="entry name" value="HTH_AraC"/>
</dbReference>
<dbReference type="PROSITE" id="PS01124">
    <property type="entry name" value="HTH_ARAC_FAMILY_2"/>
    <property type="match status" value="1"/>
</dbReference>
<evidence type="ECO:0000313" key="5">
    <source>
        <dbReference type="EMBL" id="ACY14416.1"/>
    </source>
</evidence>
<dbReference type="InterPro" id="IPR032687">
    <property type="entry name" value="AraC-type_N"/>
</dbReference>
<dbReference type="InterPro" id="IPR009057">
    <property type="entry name" value="Homeodomain-like_sf"/>
</dbReference>
<evidence type="ECO:0000256" key="3">
    <source>
        <dbReference type="ARBA" id="ARBA00023163"/>
    </source>
</evidence>
<evidence type="ECO:0000313" key="6">
    <source>
        <dbReference type="Proteomes" id="UP000001880"/>
    </source>
</evidence>
<sequence length="362" mass="39034">MSNKPAHSSSHSLGSGGASAGATMWARGGAQMAAFALRLGVPRPALVDALGAAAAAALLPEPGAAGAAEDLDARVSVDAVYALLEAAVQATGDEALGLHFAQHIEVGDLDALGFLMVTSPTMGDAFTRFIRYQRVWNEGERYELHERGELAHLVFTPYGPPRPAHRQMAEMAFYDVAINGGRLVEQGLDLRHLRFRHHEPAETGHYRELFGLAPSFSAPVDEIVLTRASLAQPLPDANAAMCAFFARHAQARLDALGPAPGVVEQVRDIVGTALPEGPLALEAVAERLRMSARTLQRRLRAENTSLHRVLEQLRRERALSFLGTPMAIGEIAYLLGYSEPSAFHRAFKRWTGTTPEAFRVAP</sequence>
<dbReference type="GO" id="GO:0005829">
    <property type="term" value="C:cytosol"/>
    <property type="evidence" value="ECO:0007669"/>
    <property type="project" value="TreeGrafter"/>
</dbReference>
<dbReference type="AlphaFoldDB" id="D0LYU6"/>
<dbReference type="eggNOG" id="COG2207">
    <property type="taxonomic scope" value="Bacteria"/>
</dbReference>
<keyword evidence="6" id="KW-1185">Reference proteome</keyword>
<dbReference type="RefSeq" id="WP_012827024.1">
    <property type="nucleotide sequence ID" value="NC_013440.1"/>
</dbReference>
<name>D0LYU6_HALO1</name>
<accession>D0LYU6</accession>
<keyword evidence="1" id="KW-0805">Transcription regulation</keyword>
<dbReference type="PRINTS" id="PR00032">
    <property type="entry name" value="HTHARAC"/>
</dbReference>
<dbReference type="GO" id="GO:0000976">
    <property type="term" value="F:transcription cis-regulatory region binding"/>
    <property type="evidence" value="ECO:0007669"/>
    <property type="project" value="TreeGrafter"/>
</dbReference>
<dbReference type="GO" id="GO:0003700">
    <property type="term" value="F:DNA-binding transcription factor activity"/>
    <property type="evidence" value="ECO:0007669"/>
    <property type="project" value="InterPro"/>
</dbReference>
<dbReference type="STRING" id="502025.Hoch_1868"/>
<gene>
    <name evidence="5" type="ordered locus">Hoch_1868</name>
</gene>
<organism evidence="5 6">
    <name type="scientific">Haliangium ochraceum (strain DSM 14365 / JCM 11303 / SMP-2)</name>
    <dbReference type="NCBI Taxonomy" id="502025"/>
    <lineage>
        <taxon>Bacteria</taxon>
        <taxon>Pseudomonadati</taxon>
        <taxon>Myxococcota</taxon>
        <taxon>Polyangia</taxon>
        <taxon>Haliangiales</taxon>
        <taxon>Kofleriaceae</taxon>
        <taxon>Haliangium</taxon>
    </lineage>
</organism>
<evidence type="ECO:0000259" key="4">
    <source>
        <dbReference type="PROSITE" id="PS01124"/>
    </source>
</evidence>
<protein>
    <submittedName>
        <fullName evidence="5">Transcriptional regulator, AraC family</fullName>
    </submittedName>
</protein>
<dbReference type="HOGENOM" id="CLU_047522_1_0_7"/>
<dbReference type="Gene3D" id="1.10.10.60">
    <property type="entry name" value="Homeodomain-like"/>
    <property type="match status" value="1"/>
</dbReference>
<dbReference type="PANTHER" id="PTHR47894:SF4">
    <property type="entry name" value="HTH-TYPE TRANSCRIPTIONAL REGULATOR GADX"/>
    <property type="match status" value="1"/>
</dbReference>
<dbReference type="PANTHER" id="PTHR47894">
    <property type="entry name" value="HTH-TYPE TRANSCRIPTIONAL REGULATOR GADX"/>
    <property type="match status" value="1"/>
</dbReference>
<dbReference type="InterPro" id="IPR020449">
    <property type="entry name" value="Tscrpt_reg_AraC-type_HTH"/>
</dbReference>
<proteinExistence type="predicted"/>
<dbReference type="KEGG" id="hoh:Hoch_1868"/>
<dbReference type="SUPFAM" id="SSF46689">
    <property type="entry name" value="Homeodomain-like"/>
    <property type="match status" value="1"/>
</dbReference>